<reference evidence="2" key="2">
    <citation type="submission" date="2020-09" db="EMBL/GenBank/DDBJ databases">
        <authorList>
            <person name="Sun Q."/>
            <person name="Kim S."/>
        </authorList>
    </citation>
    <scope>NUCLEOTIDE SEQUENCE</scope>
    <source>
        <strain evidence="2">KCTC 12988</strain>
    </source>
</reference>
<dbReference type="RefSeq" id="WP_189570095.1">
    <property type="nucleotide sequence ID" value="NZ_BMXI01000009.1"/>
</dbReference>
<dbReference type="Gene3D" id="3.40.30.10">
    <property type="entry name" value="Glutaredoxin"/>
    <property type="match status" value="1"/>
</dbReference>
<evidence type="ECO:0008006" key="4">
    <source>
        <dbReference type="Google" id="ProtNLM"/>
    </source>
</evidence>
<organism evidence="2 3">
    <name type="scientific">Roseibacillus persicicus</name>
    <dbReference type="NCBI Taxonomy" id="454148"/>
    <lineage>
        <taxon>Bacteria</taxon>
        <taxon>Pseudomonadati</taxon>
        <taxon>Verrucomicrobiota</taxon>
        <taxon>Verrucomicrobiia</taxon>
        <taxon>Verrucomicrobiales</taxon>
        <taxon>Verrucomicrobiaceae</taxon>
        <taxon>Roseibacillus</taxon>
    </lineage>
</organism>
<feature type="compositionally biased region" description="Basic and acidic residues" evidence="1">
    <location>
        <begin position="321"/>
        <end position="336"/>
    </location>
</feature>
<protein>
    <recommendedName>
        <fullName evidence="4">Thioredoxin-like fold domain-containing protein</fullName>
    </recommendedName>
</protein>
<evidence type="ECO:0000313" key="3">
    <source>
        <dbReference type="Proteomes" id="UP000644507"/>
    </source>
</evidence>
<feature type="compositionally biased region" description="Polar residues" evidence="1">
    <location>
        <begin position="310"/>
        <end position="320"/>
    </location>
</feature>
<sequence>MPGWHDRTKNLVADGKLQVFGIAPEQYGDRMALFLQWKKMDFPVLMDPLNVLGVTAVPITLLVDESGVIRYLRPKPQDLATFLETDYPETKRSSQPPARAPHIEQALKALQSGKIAEVKEAMASYRKVVEANKASPADLFHLGVLHRWCYDHDPSDSAQFQDAVDHWQAALQEVPGQYIWRRRIQQFGPRLDKPYPFYNWIEEARGEISARDEAPFPLLVEPSGSEVSSPRRKNEQADSPKTFPDPGQRLPDSGTALQVSVTLIPHTDQKEERRLHLRLQPTGSNHWSSDAQEASLWLVPQEGEPILLTDQPSPLTNGKDTSSEARTLEADLSRKPDEDSRLVLFFSLCEDEQGVCRFLKKEISLTEKSHP</sequence>
<dbReference type="SUPFAM" id="SSF52833">
    <property type="entry name" value="Thioredoxin-like"/>
    <property type="match status" value="1"/>
</dbReference>
<reference evidence="2" key="1">
    <citation type="journal article" date="2014" name="Int. J. Syst. Evol. Microbiol.">
        <title>Complete genome sequence of Corynebacterium casei LMG S-19264T (=DSM 44701T), isolated from a smear-ripened cheese.</title>
        <authorList>
            <consortium name="US DOE Joint Genome Institute (JGI-PGF)"/>
            <person name="Walter F."/>
            <person name="Albersmeier A."/>
            <person name="Kalinowski J."/>
            <person name="Ruckert C."/>
        </authorList>
    </citation>
    <scope>NUCLEOTIDE SEQUENCE</scope>
    <source>
        <strain evidence="2">KCTC 12988</strain>
    </source>
</reference>
<proteinExistence type="predicted"/>
<dbReference type="Proteomes" id="UP000644507">
    <property type="component" value="Unassembled WGS sequence"/>
</dbReference>
<dbReference type="InterPro" id="IPR036249">
    <property type="entry name" value="Thioredoxin-like_sf"/>
</dbReference>
<keyword evidence="3" id="KW-1185">Reference proteome</keyword>
<name>A0A918WKV1_9BACT</name>
<dbReference type="AlphaFoldDB" id="A0A918WKV1"/>
<gene>
    <name evidence="2" type="ORF">GCM10007100_22840</name>
</gene>
<evidence type="ECO:0000313" key="2">
    <source>
        <dbReference type="EMBL" id="GHC55617.1"/>
    </source>
</evidence>
<feature type="region of interest" description="Disordered" evidence="1">
    <location>
        <begin position="219"/>
        <end position="253"/>
    </location>
</feature>
<comment type="caution">
    <text evidence="2">The sequence shown here is derived from an EMBL/GenBank/DDBJ whole genome shotgun (WGS) entry which is preliminary data.</text>
</comment>
<accession>A0A918WKV1</accession>
<feature type="region of interest" description="Disordered" evidence="1">
    <location>
        <begin position="307"/>
        <end position="336"/>
    </location>
</feature>
<dbReference type="EMBL" id="BMXI01000009">
    <property type="protein sequence ID" value="GHC55617.1"/>
    <property type="molecule type" value="Genomic_DNA"/>
</dbReference>
<evidence type="ECO:0000256" key="1">
    <source>
        <dbReference type="SAM" id="MobiDB-lite"/>
    </source>
</evidence>